<dbReference type="InterPro" id="IPR029787">
    <property type="entry name" value="Nucleotide_cyclase"/>
</dbReference>
<proteinExistence type="predicted"/>
<gene>
    <name evidence="3" type="ORF">ORQ98_15895</name>
</gene>
<feature type="domain" description="Guanylate cyclase" evidence="2">
    <location>
        <begin position="285"/>
        <end position="409"/>
    </location>
</feature>
<keyword evidence="1" id="KW-0812">Transmembrane</keyword>
<keyword evidence="4" id="KW-1185">Reference proteome</keyword>
<dbReference type="SUPFAM" id="SSF55073">
    <property type="entry name" value="Nucleotide cyclase"/>
    <property type="match status" value="1"/>
</dbReference>
<feature type="transmembrane region" description="Helical" evidence="1">
    <location>
        <begin position="171"/>
        <end position="191"/>
    </location>
</feature>
<keyword evidence="1" id="KW-0472">Membrane</keyword>
<dbReference type="SMART" id="SM00044">
    <property type="entry name" value="CYCc"/>
    <property type="match status" value="1"/>
</dbReference>
<comment type="caution">
    <text evidence="3">The sequence shown here is derived from an EMBL/GenBank/DDBJ whole genome shotgun (WGS) entry which is preliminary data.</text>
</comment>
<dbReference type="InterPro" id="IPR050697">
    <property type="entry name" value="Adenylyl/Guanylyl_Cyclase_3/4"/>
</dbReference>
<evidence type="ECO:0000313" key="4">
    <source>
        <dbReference type="Proteomes" id="UP001528823"/>
    </source>
</evidence>
<accession>A0ABT5UAN9</accession>
<dbReference type="Pfam" id="PF00211">
    <property type="entry name" value="Guanylate_cyc"/>
    <property type="match status" value="1"/>
</dbReference>
<evidence type="ECO:0000259" key="2">
    <source>
        <dbReference type="PROSITE" id="PS50125"/>
    </source>
</evidence>
<evidence type="ECO:0000256" key="1">
    <source>
        <dbReference type="SAM" id="Phobius"/>
    </source>
</evidence>
<dbReference type="PANTHER" id="PTHR43081:SF1">
    <property type="entry name" value="ADENYLATE CYCLASE, TERMINAL-DIFFERENTIATION SPECIFIC"/>
    <property type="match status" value="1"/>
</dbReference>
<sequence>MVWEKFTTWLSFRHLASPISKLPDRFQQAVQRQQTIGEQLIAGIEFVIVVLFWLLYSLSPKTFSKNTDDLASPFWSLEGLVQVIQAEPVPWALSAYLGFTISRLWLVYYRPKNNWHAYLSIIMDFALLYALIWCFHIQYQQPPSFYLKAPTLLYVFIFIAIRSLRFEARFVLLAGLVAVIGWLMMVAYVVFSQPDMPMITRDYVAYLTSNSVLLGAEFDKMITMVFVTLILALAITRARFLLIEAVVESQAVEDLARFVPTSVAKNITLAEQRVAAGFGEVREATMLFTDIAGFTSLSEELSPETLIQVLNHYFSVVAEPIEAFGGTINQFQGDAILATFNLPTADDDHARHAIEAALAIQQTLAKEQIELTTRIGINTGLVVGGLVGTKDRLTYTVHGDAVNLASRLETLNKQYNTLILLSERTRALAKGAFDFRLVGEVQVRGRTQPTSIYTLRE</sequence>
<reference evidence="3 4" key="1">
    <citation type="submission" date="2022-11" db="EMBL/GenBank/DDBJ databases">
        <title>Spartinivicinus poritis sp. nov., isolated from scleractinian coral Porites lutea.</title>
        <authorList>
            <person name="Zhang G."/>
            <person name="Cai L."/>
            <person name="Wei Q."/>
        </authorList>
    </citation>
    <scope>NUCLEOTIDE SEQUENCE [LARGE SCALE GENOMIC DNA]</scope>
    <source>
        <strain evidence="3 4">A2-2</strain>
    </source>
</reference>
<feature type="transmembrane region" description="Helical" evidence="1">
    <location>
        <begin position="211"/>
        <end position="235"/>
    </location>
</feature>
<dbReference type="EMBL" id="JAPMOU010000020">
    <property type="protein sequence ID" value="MDE1463444.1"/>
    <property type="molecule type" value="Genomic_DNA"/>
</dbReference>
<keyword evidence="1" id="KW-1133">Transmembrane helix</keyword>
<dbReference type="PROSITE" id="PS50125">
    <property type="entry name" value="GUANYLATE_CYCLASE_2"/>
    <property type="match status" value="1"/>
</dbReference>
<dbReference type="Proteomes" id="UP001528823">
    <property type="component" value="Unassembled WGS sequence"/>
</dbReference>
<dbReference type="RefSeq" id="WP_274689781.1">
    <property type="nucleotide sequence ID" value="NZ_JAPMOU010000020.1"/>
</dbReference>
<evidence type="ECO:0000313" key="3">
    <source>
        <dbReference type="EMBL" id="MDE1463444.1"/>
    </source>
</evidence>
<name>A0ABT5UAN9_9GAMM</name>
<feature type="transmembrane region" description="Helical" evidence="1">
    <location>
        <begin position="145"/>
        <end position="164"/>
    </location>
</feature>
<protein>
    <submittedName>
        <fullName evidence="3">Adenylate/guanylate cyclase domain-containing protein</fullName>
    </submittedName>
</protein>
<feature type="transmembrane region" description="Helical" evidence="1">
    <location>
        <begin position="40"/>
        <end position="58"/>
    </location>
</feature>
<dbReference type="CDD" id="cd07302">
    <property type="entry name" value="CHD"/>
    <property type="match status" value="1"/>
</dbReference>
<feature type="transmembrane region" description="Helical" evidence="1">
    <location>
        <begin position="118"/>
        <end position="139"/>
    </location>
</feature>
<dbReference type="Gene3D" id="3.30.70.1230">
    <property type="entry name" value="Nucleotide cyclase"/>
    <property type="match status" value="1"/>
</dbReference>
<organism evidence="3 4">
    <name type="scientific">Spartinivicinus poritis</name>
    <dbReference type="NCBI Taxonomy" id="2994640"/>
    <lineage>
        <taxon>Bacteria</taxon>
        <taxon>Pseudomonadati</taxon>
        <taxon>Pseudomonadota</taxon>
        <taxon>Gammaproteobacteria</taxon>
        <taxon>Oceanospirillales</taxon>
        <taxon>Zooshikellaceae</taxon>
        <taxon>Spartinivicinus</taxon>
    </lineage>
</organism>
<dbReference type="PANTHER" id="PTHR43081">
    <property type="entry name" value="ADENYLATE CYCLASE, TERMINAL-DIFFERENTIATION SPECIFIC-RELATED"/>
    <property type="match status" value="1"/>
</dbReference>
<dbReference type="InterPro" id="IPR001054">
    <property type="entry name" value="A/G_cyclase"/>
</dbReference>